<dbReference type="KEGG" id="rfr:Rfer_3570"/>
<dbReference type="SUPFAM" id="SSF56601">
    <property type="entry name" value="beta-lactamase/transpeptidase-like"/>
    <property type="match status" value="1"/>
</dbReference>
<dbReference type="InterPro" id="IPR001466">
    <property type="entry name" value="Beta-lactam-related"/>
</dbReference>
<gene>
    <name evidence="3" type="ordered locus">Rfer_3570</name>
</gene>
<dbReference type="InterPro" id="IPR050789">
    <property type="entry name" value="Diverse_Enzym_Activities"/>
</dbReference>
<organism evidence="3 4">
    <name type="scientific">Albidiferax ferrireducens (strain ATCC BAA-621 / DSM 15236 / T118)</name>
    <name type="common">Rhodoferax ferrireducens</name>
    <dbReference type="NCBI Taxonomy" id="338969"/>
    <lineage>
        <taxon>Bacteria</taxon>
        <taxon>Pseudomonadati</taxon>
        <taxon>Pseudomonadota</taxon>
        <taxon>Betaproteobacteria</taxon>
        <taxon>Burkholderiales</taxon>
        <taxon>Comamonadaceae</taxon>
        <taxon>Rhodoferax</taxon>
    </lineage>
</organism>
<evidence type="ECO:0000259" key="2">
    <source>
        <dbReference type="Pfam" id="PF00144"/>
    </source>
</evidence>
<evidence type="ECO:0000313" key="3">
    <source>
        <dbReference type="EMBL" id="ABD71274.1"/>
    </source>
</evidence>
<dbReference type="STRING" id="338969.Rfer_3570"/>
<dbReference type="PANTHER" id="PTHR43283:SF7">
    <property type="entry name" value="BETA-LACTAMASE-RELATED DOMAIN-CONTAINING PROTEIN"/>
    <property type="match status" value="1"/>
</dbReference>
<protein>
    <submittedName>
        <fullName evidence="3">Beta-lactamase</fullName>
    </submittedName>
</protein>
<keyword evidence="1" id="KW-1133">Transmembrane helix</keyword>
<dbReference type="InterPro" id="IPR012338">
    <property type="entry name" value="Beta-lactam/transpept-like"/>
</dbReference>
<proteinExistence type="predicted"/>
<accession>Q21SH9</accession>
<dbReference type="HOGENOM" id="CLU_030169_5_1_4"/>
<dbReference type="OrthoDB" id="8582986at2"/>
<dbReference type="RefSeq" id="WP_011465837.1">
    <property type="nucleotide sequence ID" value="NC_007908.1"/>
</dbReference>
<name>Q21SH9_ALBFT</name>
<reference evidence="4" key="1">
    <citation type="submission" date="2006-02" db="EMBL/GenBank/DDBJ databases">
        <title>Complete sequence of chromosome of Rhodoferax ferrireducens DSM 15236.</title>
        <authorList>
            <person name="Copeland A."/>
            <person name="Lucas S."/>
            <person name="Lapidus A."/>
            <person name="Barry K."/>
            <person name="Detter J.C."/>
            <person name="Glavina del Rio T."/>
            <person name="Hammon N."/>
            <person name="Israni S."/>
            <person name="Pitluck S."/>
            <person name="Brettin T."/>
            <person name="Bruce D."/>
            <person name="Han C."/>
            <person name="Tapia R."/>
            <person name="Gilna P."/>
            <person name="Kiss H."/>
            <person name="Schmutz J."/>
            <person name="Larimer F."/>
            <person name="Land M."/>
            <person name="Kyrpides N."/>
            <person name="Ivanova N."/>
            <person name="Richardson P."/>
        </authorList>
    </citation>
    <scope>NUCLEOTIDE SEQUENCE [LARGE SCALE GENOMIC DNA]</scope>
    <source>
        <strain evidence="4">ATCC BAA-621 / DSM 15236 / T118</strain>
    </source>
</reference>
<dbReference type="PANTHER" id="PTHR43283">
    <property type="entry name" value="BETA-LACTAMASE-RELATED"/>
    <property type="match status" value="1"/>
</dbReference>
<evidence type="ECO:0000313" key="4">
    <source>
        <dbReference type="Proteomes" id="UP000008332"/>
    </source>
</evidence>
<feature type="transmembrane region" description="Helical" evidence="1">
    <location>
        <begin position="12"/>
        <end position="35"/>
    </location>
</feature>
<keyword evidence="1" id="KW-0472">Membrane</keyword>
<sequence>MAQASGWIKRGLQIGSGLLLALMTLAIVALLYLGIPQNAAGMAAKGVCSAAFVAGRPWQKMLADDVLPASPVLSLISIAVDENARSVTARFAGLFARQAVLMPHRGCVLNVTPTSASRAAAKSAKPDADKPWPQGEAALPVAQWSPGVDALALQKTVDEAFAGAGDPNAANARGVAIIHKGRLLVLRTAPGFSSQTPLHGWSMTKTVTGMLMHKLAADTHLSLDSPVVDAFPPAREPTWVAPWRTDGRKRIKVSDLLYMRDGLASTEDYQPWGSVPHMLWGQPNNVAAFAAASAAQAPPGARWRYLSATANLLSGVARGRFTRDADYWAYPAHALFEPIGATSAVLETDTDGNWVGSSYLWASAGDWGRLGQLMLNDGRWGDTQVLPPGWLQRAARQSTAQGEGRGYSAQTWRIGDPVAGECRGRGLPADTLSMSGHWGQVVAMVPSRAAVIVRLGWTFKRGQFDACAFIADILKTLPK</sequence>
<dbReference type="AlphaFoldDB" id="Q21SH9"/>
<keyword evidence="4" id="KW-1185">Reference proteome</keyword>
<dbReference type="Pfam" id="PF00144">
    <property type="entry name" value="Beta-lactamase"/>
    <property type="match status" value="1"/>
</dbReference>
<keyword evidence="1" id="KW-0812">Transmembrane</keyword>
<feature type="domain" description="Beta-lactamase-related" evidence="2">
    <location>
        <begin position="174"/>
        <end position="455"/>
    </location>
</feature>
<dbReference type="eggNOG" id="COG1680">
    <property type="taxonomic scope" value="Bacteria"/>
</dbReference>
<dbReference type="Proteomes" id="UP000008332">
    <property type="component" value="Chromosome"/>
</dbReference>
<evidence type="ECO:0000256" key="1">
    <source>
        <dbReference type="SAM" id="Phobius"/>
    </source>
</evidence>
<dbReference type="Gene3D" id="3.40.710.10">
    <property type="entry name" value="DD-peptidase/beta-lactamase superfamily"/>
    <property type="match status" value="1"/>
</dbReference>
<dbReference type="EMBL" id="CP000267">
    <property type="protein sequence ID" value="ABD71274.1"/>
    <property type="molecule type" value="Genomic_DNA"/>
</dbReference>